<organism evidence="1 2">
    <name type="scientific">Clarias magur</name>
    <name type="common">Asian catfish</name>
    <name type="synonym">Macropteronotus magur</name>
    <dbReference type="NCBI Taxonomy" id="1594786"/>
    <lineage>
        <taxon>Eukaryota</taxon>
        <taxon>Metazoa</taxon>
        <taxon>Chordata</taxon>
        <taxon>Craniata</taxon>
        <taxon>Vertebrata</taxon>
        <taxon>Euteleostomi</taxon>
        <taxon>Actinopterygii</taxon>
        <taxon>Neopterygii</taxon>
        <taxon>Teleostei</taxon>
        <taxon>Ostariophysi</taxon>
        <taxon>Siluriformes</taxon>
        <taxon>Clariidae</taxon>
        <taxon>Clarias</taxon>
    </lineage>
</organism>
<sequence>CLRAICPPSHILLGVLTDMCSCVGMGHGAVLASSSEAIWDAGSERQCGKTLMS</sequence>
<protein>
    <submittedName>
        <fullName evidence="1">Olfactory receptor 5B12</fullName>
    </submittedName>
</protein>
<gene>
    <name evidence="1" type="primary">or5b12</name>
    <name evidence="1" type="ORF">DAT39_008205</name>
</gene>
<accession>A0A8J4U8K1</accession>
<feature type="non-terminal residue" evidence="1">
    <location>
        <position position="53"/>
    </location>
</feature>
<proteinExistence type="predicted"/>
<keyword evidence="1" id="KW-0675">Receptor</keyword>
<dbReference type="AlphaFoldDB" id="A0A8J4U8K1"/>
<feature type="non-terminal residue" evidence="1">
    <location>
        <position position="1"/>
    </location>
</feature>
<dbReference type="EMBL" id="QNUK01000098">
    <property type="protein sequence ID" value="KAF5902078.1"/>
    <property type="molecule type" value="Genomic_DNA"/>
</dbReference>
<name>A0A8J4U8K1_CLAMG</name>
<dbReference type="Proteomes" id="UP000727407">
    <property type="component" value="Unassembled WGS sequence"/>
</dbReference>
<comment type="caution">
    <text evidence="1">The sequence shown here is derived from an EMBL/GenBank/DDBJ whole genome shotgun (WGS) entry which is preliminary data.</text>
</comment>
<keyword evidence="2" id="KW-1185">Reference proteome</keyword>
<evidence type="ECO:0000313" key="1">
    <source>
        <dbReference type="EMBL" id="KAF5902078.1"/>
    </source>
</evidence>
<reference evidence="1" key="1">
    <citation type="submission" date="2020-07" db="EMBL/GenBank/DDBJ databases">
        <title>Clarias magur genome sequencing, assembly and annotation.</title>
        <authorList>
            <person name="Kushwaha B."/>
            <person name="Kumar R."/>
            <person name="Das P."/>
            <person name="Joshi C.G."/>
            <person name="Kumar D."/>
            <person name="Nagpure N.S."/>
            <person name="Pandey M."/>
            <person name="Agarwal S."/>
            <person name="Srivastava S."/>
            <person name="Singh M."/>
            <person name="Sahoo L."/>
            <person name="Jayasankar P."/>
            <person name="Meher P.K."/>
            <person name="Koringa P.G."/>
            <person name="Iquebal M.A."/>
            <person name="Das S.P."/>
            <person name="Bit A."/>
            <person name="Patnaik S."/>
            <person name="Patel N."/>
            <person name="Shah T.M."/>
            <person name="Hinsu A."/>
            <person name="Jena J.K."/>
        </authorList>
    </citation>
    <scope>NUCLEOTIDE SEQUENCE</scope>
    <source>
        <strain evidence="1">CIFAMagur01</strain>
        <tissue evidence="1">Testis</tissue>
    </source>
</reference>
<evidence type="ECO:0000313" key="2">
    <source>
        <dbReference type="Proteomes" id="UP000727407"/>
    </source>
</evidence>